<dbReference type="Proteomes" id="UP001172673">
    <property type="component" value="Unassembled WGS sequence"/>
</dbReference>
<sequence length="104" mass="11729">MQAHEDQHKVAAWSNLCELLSIGSEAFLSNGEHHCTRTEELDNASQNDIKVNNDGNAQLGHDYGREDNVQLDWDMQEEAFNGDLEKEATRFEKHVGCRDADGVQ</sequence>
<keyword evidence="2" id="KW-1185">Reference proteome</keyword>
<dbReference type="EMBL" id="JAPDRK010000005">
    <property type="protein sequence ID" value="KAJ9611958.1"/>
    <property type="molecule type" value="Genomic_DNA"/>
</dbReference>
<evidence type="ECO:0000313" key="1">
    <source>
        <dbReference type="EMBL" id="KAJ9611958.1"/>
    </source>
</evidence>
<gene>
    <name evidence="1" type="ORF">H2200_003553</name>
</gene>
<evidence type="ECO:0000313" key="2">
    <source>
        <dbReference type="Proteomes" id="UP001172673"/>
    </source>
</evidence>
<organism evidence="1 2">
    <name type="scientific">Cladophialophora chaetospira</name>
    <dbReference type="NCBI Taxonomy" id="386627"/>
    <lineage>
        <taxon>Eukaryota</taxon>
        <taxon>Fungi</taxon>
        <taxon>Dikarya</taxon>
        <taxon>Ascomycota</taxon>
        <taxon>Pezizomycotina</taxon>
        <taxon>Eurotiomycetes</taxon>
        <taxon>Chaetothyriomycetidae</taxon>
        <taxon>Chaetothyriales</taxon>
        <taxon>Herpotrichiellaceae</taxon>
        <taxon>Cladophialophora</taxon>
    </lineage>
</organism>
<reference evidence="1" key="1">
    <citation type="submission" date="2022-10" db="EMBL/GenBank/DDBJ databases">
        <title>Culturing micro-colonial fungi from biological soil crusts in the Mojave desert and describing Neophaeococcomyces mojavensis, and introducing the new genera and species Taxawa tesnikishii.</title>
        <authorList>
            <person name="Kurbessoian T."/>
            <person name="Stajich J.E."/>
        </authorList>
    </citation>
    <scope>NUCLEOTIDE SEQUENCE</scope>
    <source>
        <strain evidence="1">TK_41</strain>
    </source>
</reference>
<proteinExistence type="predicted"/>
<protein>
    <submittedName>
        <fullName evidence="1">Uncharacterized protein</fullName>
    </submittedName>
</protein>
<accession>A0AA39CL73</accession>
<name>A0AA39CL73_9EURO</name>
<dbReference type="AlphaFoldDB" id="A0AA39CL73"/>
<comment type="caution">
    <text evidence="1">The sequence shown here is derived from an EMBL/GenBank/DDBJ whole genome shotgun (WGS) entry which is preliminary data.</text>
</comment>